<keyword evidence="3" id="KW-1185">Reference proteome</keyword>
<evidence type="ECO:0000313" key="3">
    <source>
        <dbReference type="Proteomes" id="UP000317180"/>
    </source>
</evidence>
<feature type="domain" description="Peptidase C39-like" evidence="1">
    <location>
        <begin position="58"/>
        <end position="210"/>
    </location>
</feature>
<dbReference type="GeneID" id="82811520"/>
<comment type="caution">
    <text evidence="2">The sequence shown here is derived from an EMBL/GenBank/DDBJ whole genome shotgun (WGS) entry which is preliminary data.</text>
</comment>
<accession>A0ABQ0SR20</accession>
<dbReference type="RefSeq" id="WP_238503774.1">
    <property type="nucleotide sequence ID" value="NZ_BJOD01000022.1"/>
</dbReference>
<evidence type="ECO:0000259" key="1">
    <source>
        <dbReference type="Pfam" id="PF13529"/>
    </source>
</evidence>
<organism evidence="2 3">
    <name type="scientific">Brevibacillus agri</name>
    <dbReference type="NCBI Taxonomy" id="51101"/>
    <lineage>
        <taxon>Bacteria</taxon>
        <taxon>Bacillati</taxon>
        <taxon>Bacillota</taxon>
        <taxon>Bacilli</taxon>
        <taxon>Bacillales</taxon>
        <taxon>Paenibacillaceae</taxon>
        <taxon>Brevibacillus</taxon>
    </lineage>
</organism>
<sequence>MQKSVSKSNQLDKRELRIKKNSKSIDKWELFISDSKTTSRKDTSAVSTAAVKEDYIKGVEIMNQWGSGVDYPASSCGPTTLATIAEYWRSEESKSKIRGLDYYSEADMINHMWDTHGGTVLGMTTGKLRDAIKIHTNEHGGKYSVKTNSFNNFTTYKSEIRADRPLAIKFDDWFVFDDSWGDEYVYDYHWTTGVGYIEGDGDEIMYIHDSVGGVAYIDYVTHEDIVTMVSIDIN</sequence>
<dbReference type="InterPro" id="IPR039564">
    <property type="entry name" value="Peptidase_C39-like"/>
</dbReference>
<dbReference type="Proteomes" id="UP000317180">
    <property type="component" value="Unassembled WGS sequence"/>
</dbReference>
<gene>
    <name evidence="2" type="ORF">BAG01nite_24280</name>
</gene>
<dbReference type="EMBL" id="BJOD01000022">
    <property type="protein sequence ID" value="GED26326.1"/>
    <property type="molecule type" value="Genomic_DNA"/>
</dbReference>
<reference evidence="2 3" key="1">
    <citation type="submission" date="2019-06" db="EMBL/GenBank/DDBJ databases">
        <title>Whole genome shotgun sequence of Brevibacillus agri NBRC 15538.</title>
        <authorList>
            <person name="Hosoyama A."/>
            <person name="Uohara A."/>
            <person name="Ohji S."/>
            <person name="Ichikawa N."/>
        </authorList>
    </citation>
    <scope>NUCLEOTIDE SEQUENCE [LARGE SCALE GENOMIC DNA]</scope>
    <source>
        <strain evidence="2 3">NBRC 15538</strain>
    </source>
</reference>
<protein>
    <recommendedName>
        <fullName evidence="1">Peptidase C39-like domain-containing protein</fullName>
    </recommendedName>
</protein>
<name>A0ABQ0SR20_9BACL</name>
<proteinExistence type="predicted"/>
<dbReference type="Pfam" id="PF13529">
    <property type="entry name" value="Peptidase_C39_2"/>
    <property type="match status" value="1"/>
</dbReference>
<evidence type="ECO:0000313" key="2">
    <source>
        <dbReference type="EMBL" id="GED26326.1"/>
    </source>
</evidence>